<dbReference type="AlphaFoldDB" id="A0A650CID5"/>
<reference evidence="1 2" key="1">
    <citation type="submission" date="2019-10" db="EMBL/GenBank/DDBJ databases">
        <title>Genome Sequences from Six Type Strain Members of the Archaeal Family Sulfolobaceae: Acidianus ambivalens, Acidianus infernus, Metallosphaera prunae, Stygiolobus azoricus, Sulfolobus metallicus, and Sulfurisphaera ohwakuensis.</title>
        <authorList>
            <person name="Counts J.A."/>
            <person name="Kelly R.M."/>
        </authorList>
    </citation>
    <scope>NUCLEOTIDE SEQUENCE [LARGE SCALE GENOMIC DNA]</scope>
    <source>
        <strain evidence="1 2">TA-1</strain>
    </source>
</reference>
<name>A0A650CID5_SULOH</name>
<accession>A0A650CID5</accession>
<proteinExistence type="predicted"/>
<dbReference type="EMBL" id="CP045484">
    <property type="protein sequence ID" value="QGR17572.1"/>
    <property type="molecule type" value="Genomic_DNA"/>
</dbReference>
<dbReference type="OrthoDB" id="373747at2157"/>
<evidence type="ECO:0000313" key="1">
    <source>
        <dbReference type="EMBL" id="QGR17572.1"/>
    </source>
</evidence>
<evidence type="ECO:0000313" key="2">
    <source>
        <dbReference type="Proteomes" id="UP000427373"/>
    </source>
</evidence>
<dbReference type="Proteomes" id="UP000427373">
    <property type="component" value="Chromosome"/>
</dbReference>
<keyword evidence="2" id="KW-1185">Reference proteome</keyword>
<protein>
    <submittedName>
        <fullName evidence="1">Uncharacterized protein</fullName>
    </submittedName>
</protein>
<gene>
    <name evidence="1" type="ORF">D1869_10520</name>
</gene>
<sequence length="69" mass="7861">MEIFLYSFILHLLIKIISHANVGYAQKGEGENSRDVSSVPLGSKEIRDLPTSRWLRVKSLDSIMIEMKV</sequence>
<organism evidence="1 2">
    <name type="scientific">Sulfurisphaera ohwakuensis</name>
    <dbReference type="NCBI Taxonomy" id="69656"/>
    <lineage>
        <taxon>Archaea</taxon>
        <taxon>Thermoproteota</taxon>
        <taxon>Thermoprotei</taxon>
        <taxon>Sulfolobales</taxon>
        <taxon>Sulfolobaceae</taxon>
        <taxon>Sulfurisphaera</taxon>
    </lineage>
</organism>
<dbReference type="KEGG" id="soh:D1869_10520"/>